<dbReference type="InterPro" id="IPR003680">
    <property type="entry name" value="Flavodoxin_fold"/>
</dbReference>
<dbReference type="SUPFAM" id="SSF52218">
    <property type="entry name" value="Flavoproteins"/>
    <property type="match status" value="1"/>
</dbReference>
<evidence type="ECO:0000256" key="1">
    <source>
        <dbReference type="ARBA" id="ARBA00023002"/>
    </source>
</evidence>
<dbReference type="PANTHER" id="PTHR47307">
    <property type="entry name" value="GLUTATHIONE-REGULATED POTASSIUM-EFFLUX SYSTEM ANCILLARY PROTEIN KEFG"/>
    <property type="match status" value="1"/>
</dbReference>
<feature type="domain" description="Flavodoxin-like fold" evidence="2">
    <location>
        <begin position="19"/>
        <end position="184"/>
    </location>
</feature>
<evidence type="ECO:0000259" key="2">
    <source>
        <dbReference type="Pfam" id="PF02525"/>
    </source>
</evidence>
<dbReference type="EMBL" id="CACRTK010000019">
    <property type="protein sequence ID" value="VYT59540.1"/>
    <property type="molecule type" value="Genomic_DNA"/>
</dbReference>
<keyword evidence="1 3" id="KW-0560">Oxidoreductase</keyword>
<accession>A0A6N2Y1C2</accession>
<dbReference type="GO" id="GO:0003955">
    <property type="term" value="F:NAD(P)H dehydrogenase (quinone) activity"/>
    <property type="evidence" value="ECO:0007669"/>
    <property type="project" value="TreeGrafter"/>
</dbReference>
<dbReference type="AlphaFoldDB" id="A0A6N2Y1C2"/>
<sequence>MAGDSGVFGTAFIEGINLKTLVIVSHPDIEKSNTQQFLKASAATLSQVAWHHLDVNLPFDVPAEQHAIQAADRIVFQFPLYWYMAPASLHQWLTEVWLKQFVYDAHGGLLRGKSLGLVVSFSQPEAAYQLGGKVGFSLSQFLTPYVALAEKTSLDLLAPLTISQFANQTDMAHQQLLVRYQQYLTLVHPDDPDEQAQWYIDRLQANPETSILADQLAAQTDEIDRLRLTLHELKAGESE</sequence>
<protein>
    <submittedName>
        <fullName evidence="3">General stress protein 14</fullName>
        <ecNumber evidence="3">1.6.99.-</ecNumber>
    </submittedName>
</protein>
<dbReference type="GO" id="GO:0010181">
    <property type="term" value="F:FMN binding"/>
    <property type="evidence" value="ECO:0007669"/>
    <property type="project" value="TreeGrafter"/>
</dbReference>
<dbReference type="PANTHER" id="PTHR47307:SF1">
    <property type="entry name" value="GLUTATHIONE-REGULATED POTASSIUM-EFFLUX SYSTEM ANCILLARY PROTEIN KEFG"/>
    <property type="match status" value="1"/>
</dbReference>
<dbReference type="Gene3D" id="3.40.50.360">
    <property type="match status" value="1"/>
</dbReference>
<dbReference type="Pfam" id="PF02525">
    <property type="entry name" value="Flavodoxin_2"/>
    <property type="match status" value="1"/>
</dbReference>
<dbReference type="InterPro" id="IPR046980">
    <property type="entry name" value="KefG/KefF"/>
</dbReference>
<dbReference type="GO" id="GO:0009055">
    <property type="term" value="F:electron transfer activity"/>
    <property type="evidence" value="ECO:0007669"/>
    <property type="project" value="TreeGrafter"/>
</dbReference>
<name>A0A6N2Y1C2_LACRH</name>
<evidence type="ECO:0000313" key="3">
    <source>
        <dbReference type="EMBL" id="VYT59540.1"/>
    </source>
</evidence>
<dbReference type="EC" id="1.6.99.-" evidence="3"/>
<reference evidence="3" key="1">
    <citation type="submission" date="2019-11" db="EMBL/GenBank/DDBJ databases">
        <authorList>
            <person name="Feng L."/>
        </authorList>
    </citation>
    <scope>NUCLEOTIDE SEQUENCE</scope>
    <source>
        <strain evidence="3">LrhamnosusLFYP97</strain>
    </source>
</reference>
<dbReference type="InterPro" id="IPR029039">
    <property type="entry name" value="Flavoprotein-like_sf"/>
</dbReference>
<proteinExistence type="predicted"/>
<organism evidence="3">
    <name type="scientific">Lacticaseibacillus rhamnosus</name>
    <name type="common">Lactobacillus rhamnosus</name>
    <dbReference type="NCBI Taxonomy" id="47715"/>
    <lineage>
        <taxon>Bacteria</taxon>
        <taxon>Bacillati</taxon>
        <taxon>Bacillota</taxon>
        <taxon>Bacilli</taxon>
        <taxon>Lactobacillales</taxon>
        <taxon>Lactobacillaceae</taxon>
        <taxon>Lacticaseibacillus</taxon>
    </lineage>
</organism>
<gene>
    <name evidence="3" type="primary">ywrO</name>
    <name evidence="3" type="ORF">LRLFYP97_00846</name>
</gene>